<evidence type="ECO:0000313" key="2">
    <source>
        <dbReference type="Proteomes" id="UP000199663"/>
    </source>
</evidence>
<protein>
    <submittedName>
        <fullName evidence="1">Uncharacterized protein</fullName>
    </submittedName>
</protein>
<dbReference type="Proteomes" id="UP000199663">
    <property type="component" value="Unassembled WGS sequence"/>
</dbReference>
<name>A0A1H3TZS2_9BACT</name>
<accession>A0A1H3TZS2</accession>
<gene>
    <name evidence="1" type="ORF">SAMN05444412_12318</name>
</gene>
<keyword evidence="2" id="KW-1185">Reference proteome</keyword>
<organism evidence="1 2">
    <name type="scientific">Rhodonellum ikkaensis</name>
    <dbReference type="NCBI Taxonomy" id="336829"/>
    <lineage>
        <taxon>Bacteria</taxon>
        <taxon>Pseudomonadati</taxon>
        <taxon>Bacteroidota</taxon>
        <taxon>Cytophagia</taxon>
        <taxon>Cytophagales</taxon>
        <taxon>Cytophagaceae</taxon>
        <taxon>Rhodonellum</taxon>
    </lineage>
</organism>
<comment type="caution">
    <text evidence="1">The sequence shown here is derived from an EMBL/GenBank/DDBJ whole genome shotgun (WGS) entry which is preliminary data.</text>
</comment>
<reference evidence="1 2" key="1">
    <citation type="submission" date="2016-10" db="EMBL/GenBank/DDBJ databases">
        <authorList>
            <person name="Varghese N."/>
            <person name="Submissions S."/>
        </authorList>
    </citation>
    <scope>NUCLEOTIDE SEQUENCE [LARGE SCALE GENOMIC DNA]</scope>
    <source>
        <strain evidence="1 2">DSM 17997</strain>
    </source>
</reference>
<proteinExistence type="predicted"/>
<dbReference type="RefSeq" id="WP_019600673.1">
    <property type="nucleotide sequence ID" value="NZ_FNQC01000023.1"/>
</dbReference>
<dbReference type="EMBL" id="FNQC01000023">
    <property type="protein sequence ID" value="SDZ55125.1"/>
    <property type="molecule type" value="Genomic_DNA"/>
</dbReference>
<sequence length="251" mass="27999">MARQAGIIKLTGSVGGVTFYMRKDGTYFARKTPGISKKTFKTSKNFEGSRRAGQEFGQASRVSSRLRRKILPLMFEMDKGYLPSRMTAHFQKVLRTDPTHGPGERKISFGNLDLMKGFRFGTEVLKDILGGVPHLHFDEFQKSYTVDFSEMGTTVAVPKAASHSQIRIAMVGLEEDGLAEFILLAENIPYLPVGIETGHLGKVEFHPEEKLHAGQLVFMIVGIRFFQEVNGEMNALRESEAFGLEDCFLAS</sequence>
<evidence type="ECO:0000313" key="1">
    <source>
        <dbReference type="EMBL" id="SDZ55125.1"/>
    </source>
</evidence>